<dbReference type="InterPro" id="IPR014710">
    <property type="entry name" value="RmlC-like_jellyroll"/>
</dbReference>
<reference evidence="9 10" key="1">
    <citation type="submission" date="2019-04" db="EMBL/GenBank/DDBJ databases">
        <authorList>
            <person name="Li Y."/>
            <person name="Wang J."/>
        </authorList>
    </citation>
    <scope>NUCLEOTIDE SEQUENCE [LARGE SCALE GENOMIC DNA]</scope>
    <source>
        <strain evidence="9 10">DSM 14668</strain>
    </source>
</reference>
<dbReference type="InterPro" id="IPR049278">
    <property type="entry name" value="MS_channel_C"/>
</dbReference>
<keyword evidence="10" id="KW-1185">Reference proteome</keyword>
<evidence type="ECO:0000256" key="4">
    <source>
        <dbReference type="ARBA" id="ARBA00022692"/>
    </source>
</evidence>
<organism evidence="9 10">
    <name type="scientific">Polyangium fumosum</name>
    <dbReference type="NCBI Taxonomy" id="889272"/>
    <lineage>
        <taxon>Bacteria</taxon>
        <taxon>Pseudomonadati</taxon>
        <taxon>Myxococcota</taxon>
        <taxon>Polyangia</taxon>
        <taxon>Polyangiales</taxon>
        <taxon>Polyangiaceae</taxon>
        <taxon>Polyangium</taxon>
    </lineage>
</organism>
<feature type="transmembrane region" description="Helical" evidence="7">
    <location>
        <begin position="46"/>
        <end position="62"/>
    </location>
</feature>
<dbReference type="SUPFAM" id="SSF50182">
    <property type="entry name" value="Sm-like ribonucleoproteins"/>
    <property type="match status" value="1"/>
</dbReference>
<evidence type="ECO:0000256" key="7">
    <source>
        <dbReference type="SAM" id="Phobius"/>
    </source>
</evidence>
<name>A0A4U1JAV4_9BACT</name>
<dbReference type="SUPFAM" id="SSF82689">
    <property type="entry name" value="Mechanosensitive channel protein MscS (YggB), C-terminal domain"/>
    <property type="match status" value="1"/>
</dbReference>
<dbReference type="EMBL" id="SSMQ01000019">
    <property type="protein sequence ID" value="TKD06467.1"/>
    <property type="molecule type" value="Genomic_DNA"/>
</dbReference>
<dbReference type="PANTHER" id="PTHR30221:SF1">
    <property type="entry name" value="SMALL-CONDUCTANCE MECHANOSENSITIVE CHANNEL"/>
    <property type="match status" value="1"/>
</dbReference>
<dbReference type="RefSeq" id="WP_136930607.1">
    <property type="nucleotide sequence ID" value="NZ_SSMQ01000019.1"/>
</dbReference>
<dbReference type="Pfam" id="PF21082">
    <property type="entry name" value="MS_channel_3rd"/>
    <property type="match status" value="1"/>
</dbReference>
<feature type="transmembrane region" description="Helical" evidence="7">
    <location>
        <begin position="12"/>
        <end position="34"/>
    </location>
</feature>
<comment type="similarity">
    <text evidence="2">Belongs to the MscS (TC 1.A.23) family.</text>
</comment>
<dbReference type="Pfam" id="PF00924">
    <property type="entry name" value="MS_channel_2nd"/>
    <property type="match status" value="1"/>
</dbReference>
<sequence length="508" mass="55059">MSSDLSQHVVHTLGTGAIGIGIGAAVLLLCALALPRAERSATLRTPLVLLGLHVLTVLARLPLPEGKIERGLEVLGLCFLLFSLARALFVLVVDGVVRARLSKPLPRIIRDIVQGLVYLGALAIVLREVGVEPGSLLTTSALLTAVIGLSLQETLGNLFAGLAIQAQRPFEVGDWIGLDADARLIGRVIEINWRATTVLTLEQVELIIPNGVLAKTTIRNFTKPTNIARRTVTVHAPYDASPRVVEDALLQAIQEIPGILSQPPPAAQTRGFNDNGIEYVVNYFIEDFALRDRIDSTVRHRIWHAFKRAGITIPYGMRTVHMHAVTAESRAEETKQDAGRRKAALKAVDFLAPLPEPSLERLAGLSRTRHFMPGEAVIRQGETGSELFIVQKGELAVIVGRGEGGSVAEVARLGPGQFFGEMSLMTGEKRAATVKATTDCELVELNKGAFQEVLAADPRLVEQITRSLVDRQIALEENLSARASRSTRAEAEAKSSALLAKIRQFFQL</sequence>
<feature type="transmembrane region" description="Helical" evidence="7">
    <location>
        <begin position="74"/>
        <end position="96"/>
    </location>
</feature>
<dbReference type="Proteomes" id="UP000309215">
    <property type="component" value="Unassembled WGS sequence"/>
</dbReference>
<dbReference type="GO" id="GO:0005886">
    <property type="term" value="C:plasma membrane"/>
    <property type="evidence" value="ECO:0007669"/>
    <property type="project" value="UniProtKB-SubCell"/>
</dbReference>
<keyword evidence="5 7" id="KW-1133">Transmembrane helix</keyword>
<dbReference type="InterPro" id="IPR018488">
    <property type="entry name" value="cNMP-bd_CS"/>
</dbReference>
<keyword evidence="4 7" id="KW-0812">Transmembrane</keyword>
<comment type="subcellular location">
    <subcellularLocation>
        <location evidence="1">Cell membrane</location>
        <topology evidence="1">Multi-pass membrane protein</topology>
    </subcellularLocation>
</comment>
<dbReference type="InterPro" id="IPR011066">
    <property type="entry name" value="MscS_channel_C_sf"/>
</dbReference>
<dbReference type="Gene3D" id="2.30.30.60">
    <property type="match status" value="1"/>
</dbReference>
<evidence type="ECO:0000256" key="1">
    <source>
        <dbReference type="ARBA" id="ARBA00004651"/>
    </source>
</evidence>
<dbReference type="PRINTS" id="PR00103">
    <property type="entry name" value="CAMPKINASE"/>
</dbReference>
<accession>A0A4U1JAV4</accession>
<evidence type="ECO:0000256" key="6">
    <source>
        <dbReference type="ARBA" id="ARBA00023136"/>
    </source>
</evidence>
<dbReference type="InterPro" id="IPR000595">
    <property type="entry name" value="cNMP-bd_dom"/>
</dbReference>
<dbReference type="SUPFAM" id="SSF82861">
    <property type="entry name" value="Mechanosensitive channel protein MscS (YggB), transmembrane region"/>
    <property type="match status" value="1"/>
</dbReference>
<evidence type="ECO:0000256" key="2">
    <source>
        <dbReference type="ARBA" id="ARBA00008017"/>
    </source>
</evidence>
<dbReference type="OrthoDB" id="9775207at2"/>
<dbReference type="Gene3D" id="3.30.70.100">
    <property type="match status" value="1"/>
</dbReference>
<dbReference type="SUPFAM" id="SSF51206">
    <property type="entry name" value="cAMP-binding domain-like"/>
    <property type="match status" value="1"/>
</dbReference>
<dbReference type="InterPro" id="IPR010920">
    <property type="entry name" value="LSM_dom_sf"/>
</dbReference>
<keyword evidence="6 7" id="KW-0472">Membrane</keyword>
<dbReference type="InterPro" id="IPR006685">
    <property type="entry name" value="MscS_channel_2nd"/>
</dbReference>
<proteinExistence type="inferred from homology"/>
<dbReference type="PANTHER" id="PTHR30221">
    <property type="entry name" value="SMALL-CONDUCTANCE MECHANOSENSITIVE CHANNEL"/>
    <property type="match status" value="1"/>
</dbReference>
<evidence type="ECO:0000259" key="8">
    <source>
        <dbReference type="PROSITE" id="PS50042"/>
    </source>
</evidence>
<dbReference type="InterPro" id="IPR018490">
    <property type="entry name" value="cNMP-bd_dom_sf"/>
</dbReference>
<protein>
    <submittedName>
        <fullName evidence="9">Mechanosensitive ion channel</fullName>
    </submittedName>
</protein>
<gene>
    <name evidence="9" type="ORF">E8A74_19825</name>
</gene>
<dbReference type="Gene3D" id="2.60.120.10">
    <property type="entry name" value="Jelly Rolls"/>
    <property type="match status" value="1"/>
</dbReference>
<dbReference type="InterPro" id="IPR045275">
    <property type="entry name" value="MscS_archaea/bacteria_type"/>
</dbReference>
<dbReference type="InterPro" id="IPR023408">
    <property type="entry name" value="MscS_beta-dom_sf"/>
</dbReference>
<dbReference type="PROSITE" id="PS00889">
    <property type="entry name" value="CNMP_BINDING_2"/>
    <property type="match status" value="1"/>
</dbReference>
<dbReference type="InterPro" id="IPR011014">
    <property type="entry name" value="MscS_channel_TM-2"/>
</dbReference>
<dbReference type="Gene3D" id="1.10.287.1260">
    <property type="match status" value="1"/>
</dbReference>
<dbReference type="Pfam" id="PF00027">
    <property type="entry name" value="cNMP_binding"/>
    <property type="match status" value="1"/>
</dbReference>
<evidence type="ECO:0000256" key="5">
    <source>
        <dbReference type="ARBA" id="ARBA00022989"/>
    </source>
</evidence>
<dbReference type="GO" id="GO:0008381">
    <property type="term" value="F:mechanosensitive monoatomic ion channel activity"/>
    <property type="evidence" value="ECO:0007669"/>
    <property type="project" value="InterPro"/>
</dbReference>
<evidence type="ECO:0000313" key="9">
    <source>
        <dbReference type="EMBL" id="TKD06467.1"/>
    </source>
</evidence>
<dbReference type="PROSITE" id="PS00888">
    <property type="entry name" value="CNMP_BINDING_1"/>
    <property type="match status" value="1"/>
</dbReference>
<keyword evidence="3" id="KW-1003">Cell membrane</keyword>
<dbReference type="AlphaFoldDB" id="A0A4U1JAV4"/>
<evidence type="ECO:0000256" key="3">
    <source>
        <dbReference type="ARBA" id="ARBA00022475"/>
    </source>
</evidence>
<feature type="domain" description="Cyclic nucleotide-binding" evidence="8">
    <location>
        <begin position="350"/>
        <end position="471"/>
    </location>
</feature>
<evidence type="ECO:0000313" key="10">
    <source>
        <dbReference type="Proteomes" id="UP000309215"/>
    </source>
</evidence>
<dbReference type="SMART" id="SM00100">
    <property type="entry name" value="cNMP"/>
    <property type="match status" value="1"/>
</dbReference>
<comment type="caution">
    <text evidence="9">The sequence shown here is derived from an EMBL/GenBank/DDBJ whole genome shotgun (WGS) entry which is preliminary data.</text>
</comment>
<dbReference type="PROSITE" id="PS50042">
    <property type="entry name" value="CNMP_BINDING_3"/>
    <property type="match status" value="1"/>
</dbReference>
<dbReference type="CDD" id="cd00038">
    <property type="entry name" value="CAP_ED"/>
    <property type="match status" value="1"/>
</dbReference>